<dbReference type="PANTHER" id="PTHR30454">
    <property type="entry name" value="4-HYDROXY-3-METHYLBUT-2-EN-1-YL DIPHOSPHATE SYNTHASE"/>
    <property type="match status" value="1"/>
</dbReference>
<evidence type="ECO:0000256" key="6">
    <source>
        <dbReference type="ARBA" id="ARBA00023229"/>
    </source>
</evidence>
<sequence length="355" mass="38927">MKKITRRKTKIVKIGDVKIGGENPIAVQSMTKTDTRNVKKTVSQIKKLAEIGCEIIRVAVPDMEAAKSLGEIKRQIQIPLVADIHFSSDLALEAIRQGVDKIRINPGNIGNEERIKAVVLAAKKRGIPIRIGVNSGSLEKDLLLKYNNIVTSQAMVESALRNIKILEKYGSADIVVSLKASDIERTINAYRLLSEKVDYPLHLGITEAGTFFRGTIMSAIGLGILLEKGIGDTIRISLSAPPSEEVRVGWEILKSLKIRKRGVTITSCPTCGRTEINLLELTEKIEKATQRISKDLHLAVMGCVVNGPGEAKEADLAIVGGKKVGLILKKGEIIRKAPEKKLFQEFMKELKKLAN</sequence>
<keyword evidence="3 7" id="KW-0560">Oxidoreductase</keyword>
<evidence type="ECO:0000256" key="2">
    <source>
        <dbReference type="ARBA" id="ARBA00022723"/>
    </source>
</evidence>
<keyword evidence="2 7" id="KW-0479">Metal-binding</keyword>
<dbReference type="Pfam" id="PF04551">
    <property type="entry name" value="GcpE"/>
    <property type="match status" value="1"/>
</dbReference>
<name>A0A2G9YXI2_9BACT</name>
<dbReference type="SUPFAM" id="SSF51717">
    <property type="entry name" value="Dihydropteroate synthetase-like"/>
    <property type="match status" value="1"/>
</dbReference>
<dbReference type="GO" id="GO:0005506">
    <property type="term" value="F:iron ion binding"/>
    <property type="evidence" value="ECO:0007669"/>
    <property type="project" value="InterPro"/>
</dbReference>
<accession>A0A2G9YXI2</accession>
<dbReference type="PANTHER" id="PTHR30454:SF0">
    <property type="entry name" value="4-HYDROXY-3-METHYLBUT-2-EN-1-YL DIPHOSPHATE SYNTHASE (FERREDOXIN), CHLOROPLASTIC"/>
    <property type="match status" value="1"/>
</dbReference>
<dbReference type="InterPro" id="IPR011005">
    <property type="entry name" value="Dihydropteroate_synth-like_sf"/>
</dbReference>
<dbReference type="InterPro" id="IPR045854">
    <property type="entry name" value="NO2/SO3_Rdtase_4Fe4S_sf"/>
</dbReference>
<dbReference type="InterPro" id="IPR004588">
    <property type="entry name" value="IspG_bac-typ"/>
</dbReference>
<comment type="function">
    <text evidence="7">Converts 2C-methyl-D-erythritol 2,4-cyclodiphosphate (ME-2,4cPP) into 1-hydroxy-2-methyl-2-(E)-butenyl 4-diphosphate.</text>
</comment>
<keyword evidence="4 7" id="KW-0408">Iron</keyword>
<comment type="cofactor">
    <cofactor evidence="7">
        <name>[4Fe-4S] cluster</name>
        <dbReference type="ChEBI" id="CHEBI:49883"/>
    </cofactor>
    <text evidence="7">Binds 1 [4Fe-4S] cluster.</text>
</comment>
<dbReference type="NCBIfam" id="NF001540">
    <property type="entry name" value="PRK00366.1"/>
    <property type="match status" value="1"/>
</dbReference>
<gene>
    <name evidence="7" type="primary">ispG</name>
    <name evidence="10" type="ORF">COX36_00455</name>
</gene>
<dbReference type="SUPFAM" id="SSF56014">
    <property type="entry name" value="Nitrite and sulphite reductase 4Fe-4S domain-like"/>
    <property type="match status" value="1"/>
</dbReference>
<feature type="binding site" evidence="7">
    <location>
        <position position="268"/>
    </location>
    <ligand>
        <name>[4Fe-4S] cluster</name>
        <dbReference type="ChEBI" id="CHEBI:49883"/>
    </ligand>
</feature>
<dbReference type="EC" id="1.17.7.3" evidence="7"/>
<dbReference type="GO" id="GO:0141197">
    <property type="term" value="F:4-hydroxy-3-methylbut-2-enyl-diphosphate synthase activity (flavodoxin)"/>
    <property type="evidence" value="ECO:0007669"/>
    <property type="project" value="UniProtKB-EC"/>
</dbReference>
<feature type="domain" description="IspG C-terminal" evidence="9">
    <location>
        <begin position="265"/>
        <end position="351"/>
    </location>
</feature>
<dbReference type="UniPathway" id="UPA00056">
    <property type="reaction ID" value="UER00096"/>
</dbReference>
<comment type="similarity">
    <text evidence="7">Belongs to the IspG family.</text>
</comment>
<dbReference type="Gene3D" id="3.20.20.20">
    <property type="entry name" value="Dihydropteroate synthase-like"/>
    <property type="match status" value="1"/>
</dbReference>
<dbReference type="Proteomes" id="UP000230273">
    <property type="component" value="Unassembled WGS sequence"/>
</dbReference>
<comment type="caution">
    <text evidence="10">The sequence shown here is derived from an EMBL/GenBank/DDBJ whole genome shotgun (WGS) entry which is preliminary data.</text>
</comment>
<evidence type="ECO:0000313" key="11">
    <source>
        <dbReference type="Proteomes" id="UP000230273"/>
    </source>
</evidence>
<dbReference type="HAMAP" id="MF_00159">
    <property type="entry name" value="IspG"/>
    <property type="match status" value="1"/>
</dbReference>
<dbReference type="FunFam" id="3.20.20.20:FF:000001">
    <property type="entry name" value="4-hydroxy-3-methylbut-2-en-1-yl diphosphate synthase (flavodoxin)"/>
    <property type="match status" value="1"/>
</dbReference>
<evidence type="ECO:0000259" key="8">
    <source>
        <dbReference type="Pfam" id="PF04551"/>
    </source>
</evidence>
<dbReference type="AlphaFoldDB" id="A0A2G9YXI2"/>
<feature type="binding site" evidence="7">
    <location>
        <position position="303"/>
    </location>
    <ligand>
        <name>[4Fe-4S] cluster</name>
        <dbReference type="ChEBI" id="CHEBI:49883"/>
    </ligand>
</feature>
<feature type="binding site" evidence="7">
    <location>
        <position position="271"/>
    </location>
    <ligand>
        <name>[4Fe-4S] cluster</name>
        <dbReference type="ChEBI" id="CHEBI:49883"/>
    </ligand>
</feature>
<feature type="domain" description="IspG TIM-barrel" evidence="8">
    <location>
        <begin position="9"/>
        <end position="250"/>
    </location>
</feature>
<proteinExistence type="inferred from homology"/>
<feature type="binding site" evidence="7">
    <location>
        <position position="310"/>
    </location>
    <ligand>
        <name>[4Fe-4S] cluster</name>
        <dbReference type="ChEBI" id="CHEBI:49883"/>
    </ligand>
</feature>
<protein>
    <recommendedName>
        <fullName evidence="7">4-hydroxy-3-methylbut-2-en-1-yl diphosphate synthase (flavodoxin)</fullName>
        <ecNumber evidence="7">1.17.7.3</ecNumber>
    </recommendedName>
    <alternativeName>
        <fullName evidence="7">1-hydroxy-2-methyl-2-(E)-butenyl 4-diphosphate synthase</fullName>
    </alternativeName>
</protein>
<dbReference type="InterPro" id="IPR058578">
    <property type="entry name" value="IspG_TIM"/>
</dbReference>
<comment type="pathway">
    <text evidence="7">Isoprenoid biosynthesis; isopentenyl diphosphate biosynthesis via DXP pathway; isopentenyl diphosphate from 1-deoxy-D-xylulose 5-phosphate: step 5/6.</text>
</comment>
<dbReference type="Pfam" id="PF26540">
    <property type="entry name" value="GcpE_C"/>
    <property type="match status" value="1"/>
</dbReference>
<evidence type="ECO:0000259" key="9">
    <source>
        <dbReference type="Pfam" id="PF26540"/>
    </source>
</evidence>
<evidence type="ECO:0000256" key="4">
    <source>
        <dbReference type="ARBA" id="ARBA00023004"/>
    </source>
</evidence>
<evidence type="ECO:0000256" key="3">
    <source>
        <dbReference type="ARBA" id="ARBA00023002"/>
    </source>
</evidence>
<comment type="catalytic activity">
    <reaction evidence="7">
        <text>(2E)-4-hydroxy-3-methylbut-2-enyl diphosphate + oxidized [flavodoxin] + H2O + 2 H(+) = 2-C-methyl-D-erythritol 2,4-cyclic diphosphate + reduced [flavodoxin]</text>
        <dbReference type="Rhea" id="RHEA:43604"/>
        <dbReference type="Rhea" id="RHEA-COMP:10622"/>
        <dbReference type="Rhea" id="RHEA-COMP:10623"/>
        <dbReference type="ChEBI" id="CHEBI:15377"/>
        <dbReference type="ChEBI" id="CHEBI:15378"/>
        <dbReference type="ChEBI" id="CHEBI:57618"/>
        <dbReference type="ChEBI" id="CHEBI:58210"/>
        <dbReference type="ChEBI" id="CHEBI:58483"/>
        <dbReference type="ChEBI" id="CHEBI:128753"/>
        <dbReference type="EC" id="1.17.7.3"/>
    </reaction>
</comment>
<evidence type="ECO:0000256" key="5">
    <source>
        <dbReference type="ARBA" id="ARBA00023014"/>
    </source>
</evidence>
<dbReference type="GO" id="GO:0051539">
    <property type="term" value="F:4 iron, 4 sulfur cluster binding"/>
    <property type="evidence" value="ECO:0007669"/>
    <property type="project" value="UniProtKB-UniRule"/>
</dbReference>
<evidence type="ECO:0000313" key="10">
    <source>
        <dbReference type="EMBL" id="PIP23966.1"/>
    </source>
</evidence>
<dbReference type="InterPro" id="IPR058579">
    <property type="entry name" value="IspG_C"/>
</dbReference>
<dbReference type="EMBL" id="PCRP01000007">
    <property type="protein sequence ID" value="PIP23966.1"/>
    <property type="molecule type" value="Genomic_DNA"/>
</dbReference>
<reference evidence="10 11" key="1">
    <citation type="submission" date="2017-09" db="EMBL/GenBank/DDBJ databases">
        <title>Depth-based differentiation of microbial function through sediment-hosted aquifers and enrichment of novel symbionts in the deep terrestrial subsurface.</title>
        <authorList>
            <person name="Probst A.J."/>
            <person name="Ladd B."/>
            <person name="Jarett J.K."/>
            <person name="Geller-Mcgrath D.E."/>
            <person name="Sieber C.M."/>
            <person name="Emerson J.B."/>
            <person name="Anantharaman K."/>
            <person name="Thomas B.C."/>
            <person name="Malmstrom R."/>
            <person name="Stieglmeier M."/>
            <person name="Klingl A."/>
            <person name="Woyke T."/>
            <person name="Ryan C.M."/>
            <person name="Banfield J.F."/>
        </authorList>
    </citation>
    <scope>NUCLEOTIDE SEQUENCE [LARGE SCALE GENOMIC DNA]</scope>
    <source>
        <strain evidence="10">CG23_combo_of_CG06-09_8_20_14_all_38_19</strain>
    </source>
</reference>
<dbReference type="GO" id="GO:0016114">
    <property type="term" value="P:terpenoid biosynthetic process"/>
    <property type="evidence" value="ECO:0007669"/>
    <property type="project" value="InterPro"/>
</dbReference>
<dbReference type="NCBIfam" id="TIGR00612">
    <property type="entry name" value="ispG_gcpE"/>
    <property type="match status" value="1"/>
</dbReference>
<dbReference type="PIRSF" id="PIRSF004640">
    <property type="entry name" value="IspG"/>
    <property type="match status" value="1"/>
</dbReference>
<dbReference type="InterPro" id="IPR016425">
    <property type="entry name" value="IspG_bac"/>
</dbReference>
<dbReference type="GO" id="GO:0046429">
    <property type="term" value="F:4-hydroxy-3-methylbut-2-en-1-yl diphosphate synthase activity (ferredoxin)"/>
    <property type="evidence" value="ECO:0007669"/>
    <property type="project" value="UniProtKB-UniRule"/>
</dbReference>
<dbReference type="Gene3D" id="3.30.413.10">
    <property type="entry name" value="Sulfite Reductase Hemoprotein, domain 1"/>
    <property type="match status" value="1"/>
</dbReference>
<keyword evidence="5 7" id="KW-0411">Iron-sulfur</keyword>
<keyword evidence="1 7" id="KW-0004">4Fe-4S</keyword>
<organism evidence="10 11">
    <name type="scientific">Candidatus Nealsonbacteria bacterium CG23_combo_of_CG06-09_8_20_14_all_38_19</name>
    <dbReference type="NCBI Taxonomy" id="1974721"/>
    <lineage>
        <taxon>Bacteria</taxon>
        <taxon>Candidatus Nealsoniibacteriota</taxon>
    </lineage>
</organism>
<keyword evidence="6 7" id="KW-0414">Isoprene biosynthesis</keyword>
<evidence type="ECO:0000256" key="1">
    <source>
        <dbReference type="ARBA" id="ARBA00022485"/>
    </source>
</evidence>
<evidence type="ECO:0000256" key="7">
    <source>
        <dbReference type="HAMAP-Rule" id="MF_00159"/>
    </source>
</evidence>
<dbReference type="GO" id="GO:0019288">
    <property type="term" value="P:isopentenyl diphosphate biosynthetic process, methylerythritol 4-phosphate pathway"/>
    <property type="evidence" value="ECO:0007669"/>
    <property type="project" value="UniProtKB-UniRule"/>
</dbReference>